<dbReference type="GO" id="GO:0015344">
    <property type="term" value="F:siderophore uptake transmembrane transporter activity"/>
    <property type="evidence" value="ECO:0007669"/>
    <property type="project" value="TreeGrafter"/>
</dbReference>
<evidence type="ECO:0000256" key="7">
    <source>
        <dbReference type="ARBA" id="ARBA00023077"/>
    </source>
</evidence>
<organism evidence="16 17">
    <name type="scientific">Acidihalobacter prosperus</name>
    <dbReference type="NCBI Taxonomy" id="160660"/>
    <lineage>
        <taxon>Bacteria</taxon>
        <taxon>Pseudomonadati</taxon>
        <taxon>Pseudomonadota</taxon>
        <taxon>Gammaproteobacteria</taxon>
        <taxon>Chromatiales</taxon>
        <taxon>Ectothiorhodospiraceae</taxon>
        <taxon>Acidihalobacter</taxon>
    </lineage>
</organism>
<name>A0A1A6C2J9_9GAMM</name>
<evidence type="ECO:0000256" key="11">
    <source>
        <dbReference type="PROSITE-ProRule" id="PRU01360"/>
    </source>
</evidence>
<dbReference type="GO" id="GO:0044718">
    <property type="term" value="P:siderophore transmembrane transport"/>
    <property type="evidence" value="ECO:0007669"/>
    <property type="project" value="TreeGrafter"/>
</dbReference>
<dbReference type="InterPro" id="IPR039426">
    <property type="entry name" value="TonB-dep_rcpt-like"/>
</dbReference>
<evidence type="ECO:0000313" key="16">
    <source>
        <dbReference type="EMBL" id="OBS08791.1"/>
    </source>
</evidence>
<dbReference type="PANTHER" id="PTHR30069">
    <property type="entry name" value="TONB-DEPENDENT OUTER MEMBRANE RECEPTOR"/>
    <property type="match status" value="1"/>
</dbReference>
<dbReference type="Gene3D" id="2.40.170.20">
    <property type="entry name" value="TonB-dependent receptor, beta-barrel domain"/>
    <property type="match status" value="1"/>
</dbReference>
<evidence type="ECO:0000256" key="6">
    <source>
        <dbReference type="ARBA" id="ARBA00022729"/>
    </source>
</evidence>
<evidence type="ECO:0000256" key="1">
    <source>
        <dbReference type="ARBA" id="ARBA00004571"/>
    </source>
</evidence>
<dbReference type="AlphaFoldDB" id="A0A1A6C2J9"/>
<evidence type="ECO:0000256" key="8">
    <source>
        <dbReference type="ARBA" id="ARBA00023136"/>
    </source>
</evidence>
<keyword evidence="5 11" id="KW-0812">Transmembrane</keyword>
<keyword evidence="6 13" id="KW-0732">Signal</keyword>
<comment type="subcellular location">
    <subcellularLocation>
        <location evidence="1 11">Cell outer membrane</location>
        <topology evidence="1 11">Multi-pass membrane protein</topology>
    </subcellularLocation>
</comment>
<keyword evidence="8 11" id="KW-0472">Membrane</keyword>
<keyword evidence="3 11" id="KW-0813">Transport</keyword>
<dbReference type="InterPro" id="IPR037066">
    <property type="entry name" value="Plug_dom_sf"/>
</dbReference>
<dbReference type="Pfam" id="PF00593">
    <property type="entry name" value="TonB_dep_Rec_b-barrel"/>
    <property type="match status" value="1"/>
</dbReference>
<dbReference type="InterPro" id="IPR036942">
    <property type="entry name" value="Beta-barrel_TonB_sf"/>
</dbReference>
<evidence type="ECO:0000313" key="17">
    <source>
        <dbReference type="Proteomes" id="UP000029273"/>
    </source>
</evidence>
<gene>
    <name evidence="16" type="ORF">Thpro_023041</name>
</gene>
<feature type="domain" description="TonB-dependent receptor plug" evidence="15">
    <location>
        <begin position="54"/>
        <end position="165"/>
    </location>
</feature>
<dbReference type="Gene3D" id="2.170.130.10">
    <property type="entry name" value="TonB-dependent receptor, plug domain"/>
    <property type="match status" value="1"/>
</dbReference>
<evidence type="ECO:0000259" key="15">
    <source>
        <dbReference type="Pfam" id="PF07715"/>
    </source>
</evidence>
<keyword evidence="10 11" id="KW-0998">Cell outer membrane</keyword>
<protein>
    <recommendedName>
        <fullName evidence="18">TonB-dependent receptor</fullName>
    </recommendedName>
</protein>
<dbReference type="GO" id="GO:0009279">
    <property type="term" value="C:cell outer membrane"/>
    <property type="evidence" value="ECO:0007669"/>
    <property type="project" value="UniProtKB-SubCell"/>
</dbReference>
<keyword evidence="4 11" id="KW-1134">Transmembrane beta strand</keyword>
<dbReference type="RefSeq" id="WP_038091221.1">
    <property type="nucleotide sequence ID" value="NZ_JQSG02000006.1"/>
</dbReference>
<evidence type="ECO:0000256" key="10">
    <source>
        <dbReference type="ARBA" id="ARBA00023237"/>
    </source>
</evidence>
<evidence type="ECO:0008006" key="18">
    <source>
        <dbReference type="Google" id="ProtNLM"/>
    </source>
</evidence>
<evidence type="ECO:0000256" key="3">
    <source>
        <dbReference type="ARBA" id="ARBA00022448"/>
    </source>
</evidence>
<dbReference type="Pfam" id="PF07715">
    <property type="entry name" value="Plug"/>
    <property type="match status" value="1"/>
</dbReference>
<evidence type="ECO:0000259" key="14">
    <source>
        <dbReference type="Pfam" id="PF00593"/>
    </source>
</evidence>
<dbReference type="InterPro" id="IPR012910">
    <property type="entry name" value="Plug_dom"/>
</dbReference>
<comment type="caution">
    <text evidence="16">The sequence shown here is derived from an EMBL/GenBank/DDBJ whole genome shotgun (WGS) entry which is preliminary data.</text>
</comment>
<keyword evidence="9" id="KW-0675">Receptor</keyword>
<feature type="chain" id="PRO_5008343214" description="TonB-dependent receptor" evidence="13">
    <location>
        <begin position="32"/>
        <end position="765"/>
    </location>
</feature>
<dbReference type="EMBL" id="JQSG02000006">
    <property type="protein sequence ID" value="OBS08791.1"/>
    <property type="molecule type" value="Genomic_DNA"/>
</dbReference>
<evidence type="ECO:0000256" key="4">
    <source>
        <dbReference type="ARBA" id="ARBA00022452"/>
    </source>
</evidence>
<dbReference type="InterPro" id="IPR000531">
    <property type="entry name" value="Beta-barrel_TonB"/>
</dbReference>
<comment type="similarity">
    <text evidence="2">Belongs to the TonB-dependent receptor family. Hemoglobin/haptoglobin binding protein subfamily.</text>
</comment>
<dbReference type="SUPFAM" id="SSF56935">
    <property type="entry name" value="Porins"/>
    <property type="match status" value="1"/>
</dbReference>
<accession>A0A1A6C2J9</accession>
<keyword evidence="17" id="KW-1185">Reference proteome</keyword>
<dbReference type="OrthoDB" id="15609at2"/>
<evidence type="ECO:0000256" key="9">
    <source>
        <dbReference type="ARBA" id="ARBA00023170"/>
    </source>
</evidence>
<evidence type="ECO:0000256" key="5">
    <source>
        <dbReference type="ARBA" id="ARBA00022692"/>
    </source>
</evidence>
<dbReference type="PROSITE" id="PS52016">
    <property type="entry name" value="TONB_DEPENDENT_REC_3"/>
    <property type="match status" value="1"/>
</dbReference>
<evidence type="ECO:0000256" key="12">
    <source>
        <dbReference type="RuleBase" id="RU003357"/>
    </source>
</evidence>
<dbReference type="Proteomes" id="UP000029273">
    <property type="component" value="Unassembled WGS sequence"/>
</dbReference>
<sequence length="765" mass="82731">MDIKGKGILRDAIRVAIGCVVMGAAISTAYAQDSDSGAVTQVKKVVETVPPEKAVATVNKTKVEHASPSSNLLSILKNIPGFNVLSSGPGNLLSSDTAFTLNGFSSSQVGATFDGVPIINTFLGGVYGQGDDHAVTPMTTGQIAGVQVYSGANTPQQNSMNSLGGTINFSPKLPAKASGLDIGVSGGAYARHGGTNSVHVEANSGSIKSLDGFRVLARYGHTNEAGFQQHVYAHLDSYYLAALQPFNDGLSKLSLILIHNDEKARMPDTIPLALIEQYGRNYQYPRGVVDNWVQSHATHMILGVKSLLNPIAVGSLKFFYNDTQNDRTAYANAVYNNSYMGYALPTTLKSSSALDGYGSNFNVYNNALATQMFGSAHAGTQYQRYIDNYNNVGSKAHITLLLPSNTVTLGSMILHAKDYSTEGWYGSSPVPMIMGYNDAWLEHDGKDYWDGYAQDDISLMGGRLHIYPGVKYVHVSMFSEDAQGYYYSYSGAVGKTFTWAEPSLGATFSPIKPVEIYANYGRTYKAPNISALYSVIGSSPIPSPVTVEPEYVDSVDAGIRYSSSFGKASIAVFDRIFNKVFSYSYSNVTGVTTEYNSGTADYKGFTLAAEKPLFDHFSIDGNYGYTDAKYTKDFKGNNGTVKAGMWRPDVPVYTANLGVSYRRAGWYANLSSHFVGRQYIAYQSGATSNVTIPSYSVIDLTASYTWQPHGSYFKKIKLSAYLDNVADTQYIAYAYVHGSQTSGGNYELVQEGAPRFMGVALNASF</sequence>
<feature type="domain" description="TonB-dependent receptor-like beta-barrel" evidence="14">
    <location>
        <begin position="312"/>
        <end position="725"/>
    </location>
</feature>
<evidence type="ECO:0000256" key="13">
    <source>
        <dbReference type="SAM" id="SignalP"/>
    </source>
</evidence>
<feature type="signal peptide" evidence="13">
    <location>
        <begin position="1"/>
        <end position="31"/>
    </location>
</feature>
<dbReference type="PANTHER" id="PTHR30069:SF29">
    <property type="entry name" value="HEMOGLOBIN AND HEMOGLOBIN-HAPTOGLOBIN-BINDING PROTEIN 1-RELATED"/>
    <property type="match status" value="1"/>
</dbReference>
<evidence type="ECO:0000256" key="2">
    <source>
        <dbReference type="ARBA" id="ARBA00008143"/>
    </source>
</evidence>
<keyword evidence="7 12" id="KW-0798">TonB box</keyword>
<proteinExistence type="inferred from homology"/>
<reference evidence="16 17" key="1">
    <citation type="journal article" date="2014" name="Genome Announc.">
        <title>Draft Genome Sequence of the Iron-Oxidizing, Acidophilic, and Halotolerant 'Thiobacillus prosperus' Type Strain DSM 5130.</title>
        <authorList>
            <person name="Ossandon F.J."/>
            <person name="Cardenas J.P."/>
            <person name="Corbett M."/>
            <person name="Quatrini R."/>
            <person name="Holmes D.S."/>
            <person name="Watkin E."/>
        </authorList>
    </citation>
    <scope>NUCLEOTIDE SEQUENCE [LARGE SCALE GENOMIC DNA]</scope>
    <source>
        <strain evidence="16 17">DSM 5130</strain>
    </source>
</reference>